<feature type="domain" description="Pyrrolo-quinoline quinone repeat" evidence="1">
    <location>
        <begin position="179"/>
        <end position="322"/>
    </location>
</feature>
<evidence type="ECO:0000313" key="2">
    <source>
        <dbReference type="EMBL" id="GID67394.1"/>
    </source>
</evidence>
<dbReference type="RefSeq" id="WP_203745042.1">
    <property type="nucleotide sequence ID" value="NZ_BAAAUC010000009.1"/>
</dbReference>
<dbReference type="AlphaFoldDB" id="A0A919IK97"/>
<accession>A0A919IK97</accession>
<dbReference type="Proteomes" id="UP000619479">
    <property type="component" value="Unassembled WGS sequence"/>
</dbReference>
<keyword evidence="3" id="KW-1185">Reference proteome</keyword>
<reference evidence="2" key="1">
    <citation type="submission" date="2021-01" db="EMBL/GenBank/DDBJ databases">
        <title>Whole genome shotgun sequence of Actinoplanes cyaneus NBRC 14990.</title>
        <authorList>
            <person name="Komaki H."/>
            <person name="Tamura T."/>
        </authorList>
    </citation>
    <scope>NUCLEOTIDE SEQUENCE</scope>
    <source>
        <strain evidence="2">NBRC 14990</strain>
    </source>
</reference>
<name>A0A919IK97_9ACTN</name>
<dbReference type="InterPro" id="IPR015943">
    <property type="entry name" value="WD40/YVTN_repeat-like_dom_sf"/>
</dbReference>
<evidence type="ECO:0000313" key="3">
    <source>
        <dbReference type="Proteomes" id="UP000619479"/>
    </source>
</evidence>
<dbReference type="EMBL" id="BOMH01000039">
    <property type="protein sequence ID" value="GID67394.1"/>
    <property type="molecule type" value="Genomic_DNA"/>
</dbReference>
<proteinExistence type="predicted"/>
<dbReference type="InterPro" id="IPR011047">
    <property type="entry name" value="Quinoprotein_ADH-like_sf"/>
</dbReference>
<sequence>MGAEAFAEPVVIDLGTGHGALESYDRPLRSTVPRWFTPVLLAVLLLISSAASAAPARPPFTALLRIPLGPADPYLITATGWLLTQTNGQITAYDLGSGTLRWQAGRSTPVYRLRTGDGLVLMQPWTVAGAADGTTAISMATGARVWDNPRSVITIAGSDTLLAVTGTRSLSGTNRRVQGLIEVLDPANGVGRWQVRVPSTAVVLGVPGPSGSGPRMLMVRDDRTARLFDLADGRELNVRELPAANYGPENPVVAGGVVLLRHPGPSGMEVSAYDPVTLRELWTKAADGTFEVRPCGLLACLLGQDGVHAFEPATGDKRWDRPGWQTVTERGPALLAYPDTDISRPVGLVDGATGRVLVGLRGWLPLPGANGAGDLLVTREVPPGARTMVAVADRESGRLRPIAQLPAATGECEAAPGRLVCRSMTGELVVWAYDEAAGAG</sequence>
<dbReference type="InterPro" id="IPR002372">
    <property type="entry name" value="PQQ_rpt_dom"/>
</dbReference>
<gene>
    <name evidence="2" type="ORF">Acy02nite_52750</name>
</gene>
<dbReference type="Gene3D" id="2.130.10.10">
    <property type="entry name" value="YVTN repeat-like/Quinoprotein amine dehydrogenase"/>
    <property type="match status" value="1"/>
</dbReference>
<organism evidence="2 3">
    <name type="scientific">Actinoplanes cyaneus</name>
    <dbReference type="NCBI Taxonomy" id="52696"/>
    <lineage>
        <taxon>Bacteria</taxon>
        <taxon>Bacillati</taxon>
        <taxon>Actinomycetota</taxon>
        <taxon>Actinomycetes</taxon>
        <taxon>Micromonosporales</taxon>
        <taxon>Micromonosporaceae</taxon>
        <taxon>Actinoplanes</taxon>
    </lineage>
</organism>
<dbReference type="Pfam" id="PF13360">
    <property type="entry name" value="PQQ_2"/>
    <property type="match status" value="1"/>
</dbReference>
<dbReference type="SUPFAM" id="SSF50998">
    <property type="entry name" value="Quinoprotein alcohol dehydrogenase-like"/>
    <property type="match status" value="1"/>
</dbReference>
<comment type="caution">
    <text evidence="2">The sequence shown here is derived from an EMBL/GenBank/DDBJ whole genome shotgun (WGS) entry which is preliminary data.</text>
</comment>
<evidence type="ECO:0000259" key="1">
    <source>
        <dbReference type="Pfam" id="PF13360"/>
    </source>
</evidence>
<protein>
    <recommendedName>
        <fullName evidence="1">Pyrrolo-quinoline quinone repeat domain-containing protein</fullName>
    </recommendedName>
</protein>